<proteinExistence type="predicted"/>
<evidence type="ECO:0000313" key="3">
    <source>
        <dbReference type="Proteomes" id="UP001249851"/>
    </source>
</evidence>
<dbReference type="GO" id="GO:0043531">
    <property type="term" value="F:ADP binding"/>
    <property type="evidence" value="ECO:0007669"/>
    <property type="project" value="InterPro"/>
</dbReference>
<dbReference type="SUPFAM" id="SSF52540">
    <property type="entry name" value="P-loop containing nucleoside triphosphate hydrolases"/>
    <property type="match status" value="3"/>
</dbReference>
<keyword evidence="3" id="KW-1185">Reference proteome</keyword>
<reference evidence="2" key="2">
    <citation type="journal article" date="2023" name="Science">
        <title>Genomic signatures of disease resistance in endangered staghorn corals.</title>
        <authorList>
            <person name="Vollmer S.V."/>
            <person name="Selwyn J.D."/>
            <person name="Despard B.A."/>
            <person name="Roesel C.L."/>
        </authorList>
    </citation>
    <scope>NUCLEOTIDE SEQUENCE</scope>
    <source>
        <strain evidence="2">K2</strain>
    </source>
</reference>
<feature type="domain" description="AAA+ ATPase" evidence="1">
    <location>
        <begin position="230"/>
        <end position="372"/>
    </location>
</feature>
<name>A0AAD9Q2U8_ACRCE</name>
<dbReference type="PANTHER" id="PTHR47691">
    <property type="entry name" value="REGULATOR-RELATED"/>
    <property type="match status" value="1"/>
</dbReference>
<gene>
    <name evidence="2" type="ORF">P5673_024903</name>
</gene>
<dbReference type="InterPro" id="IPR041249">
    <property type="entry name" value="HEPN_DZIP3"/>
</dbReference>
<dbReference type="EMBL" id="JARQWQ010000075">
    <property type="protein sequence ID" value="KAK2553679.1"/>
    <property type="molecule type" value="Genomic_DNA"/>
</dbReference>
<evidence type="ECO:0000313" key="2">
    <source>
        <dbReference type="EMBL" id="KAK2553679.1"/>
    </source>
</evidence>
<sequence>MASPACSSSWLRLVRILVQDATNVLKQFLLFSIHPETLEKTLTKNSSRLSQLKSRGAIYVAQWKKLFPASGDPPNADKFDITLLNLLIREFSNLPTPANGWNKLPDETDDSIQANIATIKFLRNEVLHSSSTDISESEFEEKWNLISSSLERILLYIHKEKTLSLKNDPIDDNMRQILEDRIKEWQELNQQDNELIYDLSSQLPDQMSEESVYGRSNEIALVKDNVENEGIAVVLITGGPGFGKTTVARMAAQKLKENGQTVLFCSLQGKRTFDEVATEMILSCRKMPGKLPDNLAYWLKNWGKQISGQPTVLVLDNADGIIESERNRDSAFVDTLRTMRRLSGNKLTFVITSQSRRLQDVDSCEEVNLNPLSLEVAKTVLKSRVKNEERKLQLQSPDLDTIAKLCGFVPLALSIIGSRLSDFPAKSLIESLEKEPMDILEGNSESFRKAIANAFNLFKEDEQDALIALSVFPGSFDDKAAKVALQECSKSNPIVILLSLNIRSLLEQAGLSRYELHPLIRAFAKMIGETKSPQLLQNSKQLACVHFLSRLEENARMLYWKKDKCRESIESFGEDRHNYEFCLQNVTDHEISSCKPFLNNFAQTCMYLEKCLAPNSYTQFLELLLTCKSFKSKTHPVLRVELLCVLGEEMRRTGKNIKISRVHGKRPMTRALSHVFYLHNRARFVSEKNKLYDLEPKELYDEALEICEKEIPNHPEKALNLLFAGRNAKRRKANEEAKLKLEKALSMLRNLLGEDHLMTALCLKELADFYFLTERTDEGRDKALNYYKEAMEVMEKLGTRNQKESILTLKNYGSCHKEKGNFEEAKILLLEANQVCNNEIEGDHGWKAFVKTELALFYHEIANRQENEGDDREELLSKMEEFMKEGLDMCYRLNDNKKSINGLGNRKQIVTVLNKYPGRFEREAYYPDEPLTFMLVGYLIPRRPVVYLEKSDGSRTLVDQNAIKFNNLLDDFTLVGTALVPLGAVIFCVTLIFPVCRSSPSNTKGQYIKAPTEDSVMPKNKTLDSGASIASEDSRSLSSSVSSASTLQKIPVLALVHNVQPEKKPDSLGKGGEFKMKTGKWKDSFEDADELVRILVQDATNVLKQFLLFSIHPETLENTLKKNSIKLKQLKSKRVICDDNWEKLFPASGDPPNADKFDITLLNLLIREFSNLPTPANGWNKLPDETDDSIQANIATIKFLRNEVLHSSSTDISESEFEEKWNLISSSLERILLYIHKEKTLSLKNDPIDDNMRQILEDHIKEWQELNQQDNELIYDLSSRLPDQMSEESVYGRSNEIALVKDNVENDGVAVVLITGGPGFGKTTVARMAAQKLNEHGQTVLFCSLQGKRTFEEVATEMILSCRKESGQLPDSLECWLKNWSKQISRQPTVLVLDNADGIIESEADRALFLETLNTMRRFSGDNLTFVITSRTRLQEVRSRKEVKINPLSDEDAKRVLKSCVNNEEEEIQLQSSHLDTIAKLCGCVPLALSIVGSLLTDYPGEMLIEHLEKEPMDILEGNPESFHKAIANSFDLLKETEKDALIALSVFPGSFDCQAAREVFRDSSGTLPITTLRSLKIRSLLEQAGSSRYELHPLVRAFAKKIGDTIRPQVWQNSKQLACAHFMSCLAENALLLYWGKDTCKAAIEAFEGDRHNYEFCLQNVGDHEISSCKPFLNNCAKTCMYLEKCFAPNSYTQFLKRLLACKSFEAQTHPVLRVELLCLLGQEMRRVEEKEKYQQYMEEAHDLFSEHHDEFQTRALPYVFYLHNRARFVSEKNKLYDLEPKELYDEALEICEKEIPNHPEKALNLLFAGRNAKRRKANEEAKEKLKRALSMLRNLLGDHFMTALCLKDLADFYFFTASTGEELEKALNYYKEAMEVMEKLGTRNQKESILTLKNYGSCHKKKGNFEEAKILLLEANLVCDSEIEGDHKWKVIVKTELALFYHEIADRQENEGDDREELLSKMEEFMKEGLDICYRLNDNKKSINGLGNRKQIVTVLNKYPGRFEREAYYPDEPLHIEVLKVQEMEHQENGQNTISTRQPKEDMVGRCREFHEIQQHIQRDNVPVVLLTGGPGFGKTTLAKAVARELARPENKVTVLFCSLVSKKTFREAVIEMVNSCTQGTVQLTEKPDQWLKEWSRQIQTRFTFVLDNADDVLMSDERDKFLSLLKAVRESSGRKGTFLITSRVEFRCPVLPSKVVSLGPLSLDEAIRLLLSRVVDEKIRGNLCQTEKITRLCGYAPLALCIRELVH</sequence>
<reference evidence="2" key="1">
    <citation type="journal article" date="2023" name="G3 (Bethesda)">
        <title>Whole genome assembly and annotation of the endangered Caribbean coral Acropora cervicornis.</title>
        <authorList>
            <person name="Selwyn J.D."/>
            <person name="Vollmer S.V."/>
        </authorList>
    </citation>
    <scope>NUCLEOTIDE SEQUENCE</scope>
    <source>
        <strain evidence="2">K2</strain>
    </source>
</reference>
<dbReference type="InterPro" id="IPR049050">
    <property type="entry name" value="nSTAND3"/>
</dbReference>
<protein>
    <submittedName>
        <fullName evidence="2">Regulatory protein AfsR</fullName>
    </submittedName>
</protein>
<dbReference type="InterPro" id="IPR003593">
    <property type="entry name" value="AAA+_ATPase"/>
</dbReference>
<dbReference type="Pfam" id="PF18738">
    <property type="entry name" value="HEPN_DZIP3"/>
    <property type="match status" value="2"/>
</dbReference>
<dbReference type="SUPFAM" id="SSF48452">
    <property type="entry name" value="TPR-like"/>
    <property type="match status" value="2"/>
</dbReference>
<dbReference type="Gene3D" id="1.10.8.430">
    <property type="entry name" value="Helical domain of apoptotic protease-activating factors"/>
    <property type="match status" value="1"/>
</dbReference>
<dbReference type="Gene3D" id="1.25.40.10">
    <property type="entry name" value="Tetratricopeptide repeat domain"/>
    <property type="match status" value="2"/>
</dbReference>
<comment type="caution">
    <text evidence="2">The sequence shown here is derived from an EMBL/GenBank/DDBJ whole genome shotgun (WGS) entry which is preliminary data.</text>
</comment>
<accession>A0AAD9Q2U8</accession>
<dbReference type="GO" id="GO:0016887">
    <property type="term" value="F:ATP hydrolysis activity"/>
    <property type="evidence" value="ECO:0007669"/>
    <property type="project" value="InterPro"/>
</dbReference>
<dbReference type="PRINTS" id="PR00364">
    <property type="entry name" value="DISEASERSIST"/>
</dbReference>
<dbReference type="PANTHER" id="PTHR47691:SF3">
    <property type="entry name" value="HTH-TYPE TRANSCRIPTIONAL REGULATOR RV0890C-RELATED"/>
    <property type="match status" value="1"/>
</dbReference>
<dbReference type="Pfam" id="PF14927">
    <property type="entry name" value="Neurensin"/>
    <property type="match status" value="1"/>
</dbReference>
<dbReference type="InterPro" id="IPR049945">
    <property type="entry name" value="AAA_22"/>
</dbReference>
<organism evidence="2 3">
    <name type="scientific">Acropora cervicornis</name>
    <name type="common">Staghorn coral</name>
    <dbReference type="NCBI Taxonomy" id="6130"/>
    <lineage>
        <taxon>Eukaryota</taxon>
        <taxon>Metazoa</taxon>
        <taxon>Cnidaria</taxon>
        <taxon>Anthozoa</taxon>
        <taxon>Hexacorallia</taxon>
        <taxon>Scleractinia</taxon>
        <taxon>Astrocoeniina</taxon>
        <taxon>Acroporidae</taxon>
        <taxon>Acropora</taxon>
    </lineage>
</organism>
<dbReference type="InterPro" id="IPR011990">
    <property type="entry name" value="TPR-like_helical_dom_sf"/>
</dbReference>
<dbReference type="Proteomes" id="UP001249851">
    <property type="component" value="Unassembled WGS sequence"/>
</dbReference>
<dbReference type="SMART" id="SM00382">
    <property type="entry name" value="AAA"/>
    <property type="match status" value="3"/>
</dbReference>
<evidence type="ECO:0000259" key="1">
    <source>
        <dbReference type="SMART" id="SM00382"/>
    </source>
</evidence>
<dbReference type="Gene3D" id="3.40.50.300">
    <property type="entry name" value="P-loop containing nucleotide triphosphate hydrolases"/>
    <property type="match status" value="3"/>
</dbReference>
<feature type="domain" description="AAA+ ATPase" evidence="1">
    <location>
        <begin position="2063"/>
        <end position="2223"/>
    </location>
</feature>
<dbReference type="Pfam" id="PF13401">
    <property type="entry name" value="AAA_22"/>
    <property type="match status" value="1"/>
</dbReference>
<dbReference type="InterPro" id="IPR042197">
    <property type="entry name" value="Apaf_helical"/>
</dbReference>
<dbReference type="InterPro" id="IPR002182">
    <property type="entry name" value="NB-ARC"/>
</dbReference>
<dbReference type="CDD" id="cd00009">
    <property type="entry name" value="AAA"/>
    <property type="match status" value="3"/>
</dbReference>
<dbReference type="Pfam" id="PF20720">
    <property type="entry name" value="nSTAND3"/>
    <property type="match status" value="1"/>
</dbReference>
<dbReference type="InterPro" id="IPR027417">
    <property type="entry name" value="P-loop_NTPase"/>
</dbReference>
<feature type="domain" description="AAA+ ATPase" evidence="1">
    <location>
        <begin position="1308"/>
        <end position="1449"/>
    </location>
</feature>
<dbReference type="Pfam" id="PF00931">
    <property type="entry name" value="NB-ARC"/>
    <property type="match status" value="1"/>
</dbReference>